<gene>
    <name evidence="1" type="ORF">RXV79_14175</name>
</gene>
<dbReference type="Pfam" id="PF07024">
    <property type="entry name" value="ImpE"/>
    <property type="match status" value="1"/>
</dbReference>
<dbReference type="EMBL" id="CP136336">
    <property type="protein sequence ID" value="WOB06070.1"/>
    <property type="molecule type" value="Genomic_DNA"/>
</dbReference>
<proteinExistence type="predicted"/>
<dbReference type="SUPFAM" id="SSF144059">
    <property type="entry name" value="ImpE-like"/>
    <property type="match status" value="1"/>
</dbReference>
<dbReference type="Gene3D" id="1.25.40.10">
    <property type="entry name" value="Tetratricopeptide repeat domain"/>
    <property type="match status" value="1"/>
</dbReference>
<name>A0ABZ0CM62_9BURK</name>
<dbReference type="PIRSF" id="PIRSF029288">
    <property type="entry name" value="SciE_ImpE"/>
    <property type="match status" value="1"/>
</dbReference>
<reference evidence="1 2" key="1">
    <citation type="submission" date="2023-10" db="EMBL/GenBank/DDBJ databases">
        <title>Bacteria for the degradation of biodegradable plastic PBAT(Polybutylene adipate terephthalate).</title>
        <authorList>
            <person name="Weon H.-Y."/>
            <person name="Yeon J."/>
        </authorList>
    </citation>
    <scope>NUCLEOTIDE SEQUENCE [LARGE SCALE GENOMIC DNA]</scope>
    <source>
        <strain evidence="1 2">SBD 7-3</strain>
    </source>
</reference>
<evidence type="ECO:0000313" key="2">
    <source>
        <dbReference type="Proteomes" id="UP001303946"/>
    </source>
</evidence>
<evidence type="ECO:0000313" key="1">
    <source>
        <dbReference type="EMBL" id="WOB06070.1"/>
    </source>
</evidence>
<dbReference type="Proteomes" id="UP001303946">
    <property type="component" value="Chromosome"/>
</dbReference>
<accession>A0ABZ0CM62</accession>
<dbReference type="RefSeq" id="WP_316698329.1">
    <property type="nucleotide sequence ID" value="NZ_CP136336.1"/>
</dbReference>
<dbReference type="InterPro" id="IPR011990">
    <property type="entry name" value="TPR-like_helical_dom_sf"/>
</dbReference>
<dbReference type="Pfam" id="PF14559">
    <property type="entry name" value="TPR_19"/>
    <property type="match status" value="1"/>
</dbReference>
<protein>
    <submittedName>
        <fullName evidence="1">Type VI secretion system accessory protein TagJ</fullName>
    </submittedName>
</protein>
<organism evidence="1 2">
    <name type="scientific">Piscinibacter gummiphilus</name>
    <dbReference type="NCBI Taxonomy" id="946333"/>
    <lineage>
        <taxon>Bacteria</taxon>
        <taxon>Pseudomonadati</taxon>
        <taxon>Pseudomonadota</taxon>
        <taxon>Betaproteobacteria</taxon>
        <taxon>Burkholderiales</taxon>
        <taxon>Sphaerotilaceae</taxon>
        <taxon>Piscinibacter</taxon>
    </lineage>
</organism>
<dbReference type="InterPro" id="IPR009211">
    <property type="entry name" value="TagJ"/>
</dbReference>
<keyword evidence="2" id="KW-1185">Reference proteome</keyword>
<sequence length="265" mass="28514">MATAQELVAAGDPQAALQALQQQVRDKPGDAKLRVFLFQLLAVLGQWERAMAQLDVCGQLDASTLAMVNTYREAIKCEAVRGAVFAGKTTPVVFGKPSEWIALLIQALSHDAQGQPEQAQALRAQAFEAAPTTAGTINGETFDWIADADSRLGPVLEVVLNGRYTWVPFDALSAVNIDEPEDLRDMVWAPAHLTFANGGESVALIPTCYPGTREQPDGKFKLARATEWLPAGTDQYAGLGQRIISTSSAELGLLEVREIRLTPAA</sequence>